<keyword evidence="3" id="KW-1185">Reference proteome</keyword>
<comment type="caution">
    <text evidence="2">The sequence shown here is derived from an EMBL/GenBank/DDBJ whole genome shotgun (WGS) entry which is preliminary data.</text>
</comment>
<dbReference type="Gene3D" id="4.10.1060.50">
    <property type="match status" value="1"/>
</dbReference>
<dbReference type="InterPro" id="IPR038587">
    <property type="entry name" value="Ribosomal_eL40_sf"/>
</dbReference>
<dbReference type="RefSeq" id="WP_382184815.1">
    <property type="nucleotide sequence ID" value="NZ_JBHSZI010000001.1"/>
</dbReference>
<evidence type="ECO:0008006" key="4">
    <source>
        <dbReference type="Google" id="ProtNLM"/>
    </source>
</evidence>
<name>A0ABD5VXM7_9EURY</name>
<evidence type="ECO:0000313" key="2">
    <source>
        <dbReference type="EMBL" id="MFC7058003.1"/>
    </source>
</evidence>
<dbReference type="EMBL" id="JBHSZI010000001">
    <property type="protein sequence ID" value="MFC7058003.1"/>
    <property type="molecule type" value="Genomic_DNA"/>
</dbReference>
<proteinExistence type="predicted"/>
<gene>
    <name evidence="2" type="ORF">ACFQQG_07230</name>
</gene>
<reference evidence="2 3" key="1">
    <citation type="journal article" date="2019" name="Int. J. Syst. Evol. Microbiol.">
        <title>The Global Catalogue of Microorganisms (GCM) 10K type strain sequencing project: providing services to taxonomists for standard genome sequencing and annotation.</title>
        <authorList>
            <consortium name="The Broad Institute Genomics Platform"/>
            <consortium name="The Broad Institute Genome Sequencing Center for Infectious Disease"/>
            <person name="Wu L."/>
            <person name="Ma J."/>
        </authorList>
    </citation>
    <scope>NUCLEOTIDE SEQUENCE [LARGE SCALE GENOMIC DNA]</scope>
    <source>
        <strain evidence="2 3">JCM 30072</strain>
    </source>
</reference>
<dbReference type="Proteomes" id="UP001596445">
    <property type="component" value="Unassembled WGS sequence"/>
</dbReference>
<feature type="region of interest" description="Disordered" evidence="1">
    <location>
        <begin position="79"/>
        <end position="103"/>
    </location>
</feature>
<protein>
    <recommendedName>
        <fullName evidence="4">RanBP2-type domain-containing protein</fullName>
    </recommendedName>
</protein>
<evidence type="ECO:0000256" key="1">
    <source>
        <dbReference type="SAM" id="MobiDB-lite"/>
    </source>
</evidence>
<evidence type="ECO:0000313" key="3">
    <source>
        <dbReference type="Proteomes" id="UP001596445"/>
    </source>
</evidence>
<organism evidence="2 3">
    <name type="scientific">Halovenus salina</name>
    <dbReference type="NCBI Taxonomy" id="1510225"/>
    <lineage>
        <taxon>Archaea</taxon>
        <taxon>Methanobacteriati</taxon>
        <taxon>Methanobacteriota</taxon>
        <taxon>Stenosarchaea group</taxon>
        <taxon>Halobacteria</taxon>
        <taxon>Halobacteriales</taxon>
        <taxon>Haloarculaceae</taxon>
        <taxon>Halovenus</taxon>
    </lineage>
</organism>
<sequence length="103" mass="11432">MEWRCEWCGKPHEEDDPPCDNCGHGQFEKAVVRQTDLSEEGSQEATIVWVCPDCGREHPKHAPPCSRCGNPTQRNSANMLTSPNCLRRGISTLPRPGISSRSA</sequence>
<dbReference type="AlphaFoldDB" id="A0ABD5VXM7"/>
<accession>A0ABD5VXM7</accession>